<reference evidence="2 3" key="1">
    <citation type="submission" date="2020-06" db="EMBL/GenBank/DDBJ databases">
        <title>Interaction of electrochemicaly active bacteria, Geobacter bremensis R4 on different carbon anode.</title>
        <authorList>
            <person name="Meng L."/>
            <person name="Yoshida N."/>
        </authorList>
    </citation>
    <scope>NUCLEOTIDE SEQUENCE [LARGE SCALE GENOMIC DNA]</scope>
    <source>
        <strain evidence="2 3">R4</strain>
    </source>
</reference>
<proteinExistence type="predicted"/>
<dbReference type="GO" id="GO:0016740">
    <property type="term" value="F:transferase activity"/>
    <property type="evidence" value="ECO:0007669"/>
    <property type="project" value="UniProtKB-KW"/>
</dbReference>
<dbReference type="PROSITE" id="PS51273">
    <property type="entry name" value="GATASE_TYPE_1"/>
    <property type="match status" value="1"/>
</dbReference>
<dbReference type="Proteomes" id="UP000515472">
    <property type="component" value="Chromosome"/>
</dbReference>
<dbReference type="GO" id="GO:0005829">
    <property type="term" value="C:cytosol"/>
    <property type="evidence" value="ECO:0007669"/>
    <property type="project" value="TreeGrafter"/>
</dbReference>
<dbReference type="KEGG" id="gbn:GEOBRER4_26410"/>
<dbReference type="Pfam" id="PF00117">
    <property type="entry name" value="GATase"/>
    <property type="match status" value="1"/>
</dbReference>
<keyword evidence="3" id="KW-1185">Reference proteome</keyword>
<dbReference type="RefSeq" id="WP_185242717.1">
    <property type="nucleotide sequence ID" value="NZ_AP023213.1"/>
</dbReference>
<accession>A0A6S6M8S5</accession>
<gene>
    <name evidence="2" type="ORF">GEOBRER4_n2739</name>
</gene>
<evidence type="ECO:0000313" key="3">
    <source>
        <dbReference type="Proteomes" id="UP000515472"/>
    </source>
</evidence>
<dbReference type="PANTHER" id="PTHR42695">
    <property type="entry name" value="GLUTAMINE AMIDOTRANSFERASE YLR126C-RELATED"/>
    <property type="match status" value="1"/>
</dbReference>
<evidence type="ECO:0000259" key="1">
    <source>
        <dbReference type="Pfam" id="PF00117"/>
    </source>
</evidence>
<feature type="domain" description="Glutamine amidotransferase" evidence="1">
    <location>
        <begin position="43"/>
        <end position="181"/>
    </location>
</feature>
<dbReference type="PANTHER" id="PTHR42695:SF5">
    <property type="entry name" value="GLUTAMINE AMIDOTRANSFERASE YLR126C-RELATED"/>
    <property type="match status" value="1"/>
</dbReference>
<dbReference type="InterPro" id="IPR017926">
    <property type="entry name" value="GATASE"/>
</dbReference>
<sequence>MFLIVQNDPRCPAGSCSRLLADKGHPFSTIAPYDGAALPDPASASGIIVLGGEMGVHDTVEHPYLARVISFLRQALQAGTPLLGICLGGQLLSYAAGGEVISRSPYGEQGVCQVELTGEGARDPLFRGLPDPFLTFQLHNDSFTLPPGATLLASSHACPYQAFRLGQATYGVQFHPEVDPSIVAAWDLLSTPKTDHLSSFLAAEAAFNKVSQQLIGNFISLAATPRLS</sequence>
<dbReference type="InterPro" id="IPR029062">
    <property type="entry name" value="Class_I_gatase-like"/>
</dbReference>
<dbReference type="InterPro" id="IPR044992">
    <property type="entry name" value="ChyE-like"/>
</dbReference>
<keyword evidence="2" id="KW-0808">Transferase</keyword>
<organism evidence="2 3">
    <name type="scientific">Citrifermentans bremense</name>
    <dbReference type="NCBI Taxonomy" id="60035"/>
    <lineage>
        <taxon>Bacteria</taxon>
        <taxon>Pseudomonadati</taxon>
        <taxon>Thermodesulfobacteriota</taxon>
        <taxon>Desulfuromonadia</taxon>
        <taxon>Geobacterales</taxon>
        <taxon>Geobacteraceae</taxon>
        <taxon>Citrifermentans</taxon>
    </lineage>
</organism>
<name>A0A6S6M8S5_9BACT</name>
<keyword evidence="2" id="KW-0315">Glutamine amidotransferase</keyword>
<protein>
    <submittedName>
        <fullName evidence="2">Glutamine amidotransferase, class I</fullName>
    </submittedName>
</protein>
<dbReference type="SUPFAM" id="SSF52317">
    <property type="entry name" value="Class I glutamine amidotransferase-like"/>
    <property type="match status" value="1"/>
</dbReference>
<dbReference type="EMBL" id="AP023213">
    <property type="protein sequence ID" value="BCG47891.1"/>
    <property type="molecule type" value="Genomic_DNA"/>
</dbReference>
<dbReference type="AlphaFoldDB" id="A0A6S6M8S5"/>
<dbReference type="Gene3D" id="3.40.50.880">
    <property type="match status" value="1"/>
</dbReference>
<evidence type="ECO:0000313" key="2">
    <source>
        <dbReference type="EMBL" id="BCG47891.1"/>
    </source>
</evidence>
<dbReference type="CDD" id="cd01741">
    <property type="entry name" value="GATase1_1"/>
    <property type="match status" value="1"/>
</dbReference>